<dbReference type="InterPro" id="IPR042185">
    <property type="entry name" value="Serpin_sf_2"/>
</dbReference>
<evidence type="ECO:0000259" key="10">
    <source>
        <dbReference type="SMART" id="SM00093"/>
    </source>
</evidence>
<evidence type="ECO:0000313" key="12">
    <source>
        <dbReference type="RefSeq" id="XP_021094939.1"/>
    </source>
</evidence>
<dbReference type="SMART" id="SM00093">
    <property type="entry name" value="SERPIN"/>
    <property type="match status" value="1"/>
</dbReference>
<reference evidence="12" key="1">
    <citation type="submission" date="2025-08" db="UniProtKB">
        <authorList>
            <consortium name="RefSeq"/>
        </authorList>
    </citation>
    <scope>IDENTIFICATION</scope>
</reference>
<dbReference type="AlphaFoldDB" id="A0AAX6REQ9"/>
<comment type="function">
    <text evidence="7">Might function as an inhibitor of Lys-specific proteases. Might influence the maturation of megakaryocytes via its action as a serpin.</text>
</comment>
<comment type="similarity">
    <text evidence="2">Belongs to the serpin family. Ov-serpin subfamily.</text>
</comment>
<keyword evidence="3" id="KW-0963">Cytoplasm</keyword>
<proteinExistence type="inferred from homology"/>
<evidence type="ECO:0000256" key="1">
    <source>
        <dbReference type="ARBA" id="ARBA00004496"/>
    </source>
</evidence>
<gene>
    <name evidence="12" type="primary">Serpinb11</name>
</gene>
<dbReference type="Gene3D" id="2.30.39.10">
    <property type="entry name" value="Alpha-1-antitrypsin, domain 1"/>
    <property type="match status" value="1"/>
</dbReference>
<dbReference type="RefSeq" id="XP_021094939.1">
    <property type="nucleotide sequence ID" value="XM_021239280.1"/>
</dbReference>
<dbReference type="InterPro" id="IPR023795">
    <property type="entry name" value="Serpin_CS"/>
</dbReference>
<evidence type="ECO:0000256" key="2">
    <source>
        <dbReference type="ARBA" id="ARBA00006426"/>
    </source>
</evidence>
<dbReference type="InterPro" id="IPR036186">
    <property type="entry name" value="Serpin_sf"/>
</dbReference>
<evidence type="ECO:0000256" key="4">
    <source>
        <dbReference type="ARBA" id="ARBA00022553"/>
    </source>
</evidence>
<feature type="domain" description="Serpin" evidence="10">
    <location>
        <begin position="30"/>
        <end position="409"/>
    </location>
</feature>
<accession>A0AAX6REQ9</accession>
<evidence type="ECO:0000256" key="8">
    <source>
        <dbReference type="ARBA" id="ARBA00071176"/>
    </source>
</evidence>
<dbReference type="PANTHER" id="PTHR11461">
    <property type="entry name" value="SERINE PROTEASE INHIBITOR, SERPIN"/>
    <property type="match status" value="1"/>
</dbReference>
<dbReference type="InterPro" id="IPR023796">
    <property type="entry name" value="Serpin_dom"/>
</dbReference>
<dbReference type="Proteomes" id="UP000694906">
    <property type="component" value="Unplaced"/>
</dbReference>
<evidence type="ECO:0000256" key="5">
    <source>
        <dbReference type="ARBA" id="ARBA00022690"/>
    </source>
</evidence>
<keyword evidence="11" id="KW-1185">Reference proteome</keyword>
<dbReference type="PANTHER" id="PTHR11461:SF199">
    <property type="entry name" value="SERPIN B11"/>
    <property type="match status" value="1"/>
</dbReference>
<dbReference type="Gene3D" id="3.30.497.10">
    <property type="entry name" value="Antithrombin, subunit I, domain 2"/>
    <property type="match status" value="1"/>
</dbReference>
<dbReference type="InterPro" id="IPR042178">
    <property type="entry name" value="Serpin_sf_1"/>
</dbReference>
<dbReference type="FunFam" id="2.30.39.10:FF:000001">
    <property type="entry name" value="Serpin family B member 2"/>
    <property type="match status" value="1"/>
</dbReference>
<dbReference type="CTD" id="89778"/>
<dbReference type="InterPro" id="IPR000215">
    <property type="entry name" value="Serpin_fam"/>
</dbReference>
<dbReference type="PROSITE" id="PS00284">
    <property type="entry name" value="SERPIN"/>
    <property type="match status" value="1"/>
</dbReference>
<keyword evidence="4" id="KW-0597">Phosphoprotein</keyword>
<dbReference type="GO" id="GO:0005737">
    <property type="term" value="C:cytoplasm"/>
    <property type="evidence" value="ECO:0007669"/>
    <property type="project" value="UniProtKB-SubCell"/>
</dbReference>
<dbReference type="GO" id="GO:0004867">
    <property type="term" value="F:serine-type endopeptidase inhibitor activity"/>
    <property type="evidence" value="ECO:0007669"/>
    <property type="project" value="UniProtKB-KW"/>
</dbReference>
<comment type="subcellular location">
    <subcellularLocation>
        <location evidence="1">Cytoplasm</location>
    </subcellularLocation>
</comment>
<keyword evidence="5" id="KW-0646">Protease inhibitor</keyword>
<evidence type="ECO:0000256" key="9">
    <source>
        <dbReference type="ARBA" id="ARBA00079300"/>
    </source>
</evidence>
<keyword evidence="6" id="KW-0722">Serine protease inhibitor</keyword>
<evidence type="ECO:0000256" key="7">
    <source>
        <dbReference type="ARBA" id="ARBA00057920"/>
    </source>
</evidence>
<dbReference type="SUPFAM" id="SSF56574">
    <property type="entry name" value="Serpins"/>
    <property type="match status" value="1"/>
</dbReference>
<sequence>MKKIWLRHPSLTVIGIKMGSLNTANVEFCLDVFKQLNNNNPGDNIFFSPLSLLYALNMVLLGARGNSSRQIEKALHYQHTGEFFKPEFKDSSKCSQAGRIHSEFGVLVSQINQPDSDYTLSIANRLYGKKAMAFHQQFLSCSEKLYQARLQTVDFAQSTEETRKIINAWVEKKTNGKITNLFGKGTIDPSSVMVLVNAIYFKGQWQNKFQESETVKSPFQLSEGRSVIVEMMYQIGTFKLAIIKKPQMQVLELPYVNNKLSMIILLPVGTAHLGQIEKQLNVRTFQEWTNSSNMMEREVEVHIPRFKLEIKYELNSLLKSLGMTNVFNPAKADFSGMSPDKGLYLSKVIHKSFVDVNEEGTEAAAATGDNIAVKRLPIRDRFMANHPFLFFIRDTCTSMLLFAGKLTSP</sequence>
<dbReference type="Pfam" id="PF00079">
    <property type="entry name" value="Serpin"/>
    <property type="match status" value="1"/>
</dbReference>
<evidence type="ECO:0000256" key="3">
    <source>
        <dbReference type="ARBA" id="ARBA00022490"/>
    </source>
</evidence>
<evidence type="ECO:0000256" key="6">
    <source>
        <dbReference type="ARBA" id="ARBA00022900"/>
    </source>
</evidence>
<protein>
    <recommendedName>
        <fullName evidence="8">Serpin B7</fullName>
    </recommendedName>
    <alternativeName>
        <fullName evidence="9">Megsin</fullName>
    </alternativeName>
</protein>
<dbReference type="CDD" id="cd19570">
    <property type="entry name" value="serpinB11_epipin"/>
    <property type="match status" value="1"/>
</dbReference>
<name>A0AAX6REQ9_HETGA</name>
<dbReference type="GeneID" id="101706179"/>
<dbReference type="GO" id="GO:0005615">
    <property type="term" value="C:extracellular space"/>
    <property type="evidence" value="ECO:0007669"/>
    <property type="project" value="InterPro"/>
</dbReference>
<dbReference type="FunFam" id="3.30.497.10:FF:000015">
    <property type="entry name" value="Serpin family B member 7"/>
    <property type="match status" value="1"/>
</dbReference>
<organism evidence="11 12">
    <name type="scientific">Heterocephalus glaber</name>
    <name type="common">Naked mole rat</name>
    <dbReference type="NCBI Taxonomy" id="10181"/>
    <lineage>
        <taxon>Eukaryota</taxon>
        <taxon>Metazoa</taxon>
        <taxon>Chordata</taxon>
        <taxon>Craniata</taxon>
        <taxon>Vertebrata</taxon>
        <taxon>Euteleostomi</taxon>
        <taxon>Mammalia</taxon>
        <taxon>Eutheria</taxon>
        <taxon>Euarchontoglires</taxon>
        <taxon>Glires</taxon>
        <taxon>Rodentia</taxon>
        <taxon>Hystricomorpha</taxon>
        <taxon>Bathyergidae</taxon>
        <taxon>Heterocephalus</taxon>
    </lineage>
</organism>
<evidence type="ECO:0000313" key="11">
    <source>
        <dbReference type="Proteomes" id="UP000694906"/>
    </source>
</evidence>